<comment type="caution">
    <text evidence="8">The sequence shown here is derived from an EMBL/GenBank/DDBJ whole genome shotgun (WGS) entry which is preliminary data.</text>
</comment>
<gene>
    <name evidence="8" type="ORF">KUTeg_008654</name>
</gene>
<feature type="transmembrane region" description="Helical" evidence="6">
    <location>
        <begin position="56"/>
        <end position="75"/>
    </location>
</feature>
<dbReference type="EMBL" id="JARBDR010000342">
    <property type="protein sequence ID" value="KAJ8314093.1"/>
    <property type="molecule type" value="Genomic_DNA"/>
</dbReference>
<feature type="transmembrane region" description="Helical" evidence="6">
    <location>
        <begin position="24"/>
        <end position="44"/>
    </location>
</feature>
<dbReference type="InterPro" id="IPR009716">
    <property type="entry name" value="Ferroportin-1"/>
</dbReference>
<evidence type="ECO:0000256" key="1">
    <source>
        <dbReference type="ARBA" id="ARBA00004141"/>
    </source>
</evidence>
<accession>A0ABQ9F9R6</accession>
<evidence type="ECO:0000256" key="2">
    <source>
        <dbReference type="ARBA" id="ARBA00022448"/>
    </source>
</evidence>
<evidence type="ECO:0000256" key="5">
    <source>
        <dbReference type="ARBA" id="ARBA00023136"/>
    </source>
</evidence>
<keyword evidence="2 6" id="KW-0813">Transport</keyword>
<keyword evidence="9" id="KW-1185">Reference proteome</keyword>
<dbReference type="PANTHER" id="PTHR11660:SF57">
    <property type="entry name" value="SOLUTE CARRIER FAMILY 40 MEMBER"/>
    <property type="match status" value="1"/>
</dbReference>
<keyword evidence="4 6" id="KW-1133">Transmembrane helix</keyword>
<comment type="subcellular location">
    <subcellularLocation>
        <location evidence="1 6">Membrane</location>
        <topology evidence="1 6">Multi-pass membrane protein</topology>
    </subcellularLocation>
</comment>
<dbReference type="Pfam" id="PF06963">
    <property type="entry name" value="FPN1"/>
    <property type="match status" value="1"/>
</dbReference>
<keyword evidence="5 6" id="KW-0472">Membrane</keyword>
<keyword evidence="3 6" id="KW-0812">Transmembrane</keyword>
<evidence type="ECO:0000256" key="3">
    <source>
        <dbReference type="ARBA" id="ARBA00022692"/>
    </source>
</evidence>
<evidence type="ECO:0000256" key="7">
    <source>
        <dbReference type="SAM" id="SignalP"/>
    </source>
</evidence>
<dbReference type="Proteomes" id="UP001217089">
    <property type="component" value="Unassembled WGS sequence"/>
</dbReference>
<sequence length="153" mass="16694">MIIVLVLLLTAARCALVVQNLSVALCAVVVCFVFWFNTEIAEYWPDLLLLQLCHGLIILIAIIANLASIAGTIAMEKDWLVQLCGSDRDLLASMSATMRSIDQTCLILAPALTGQIIGLANLGYGAVFIAAWNVISVVVEYFLFGKSMKMYQH</sequence>
<comment type="similarity">
    <text evidence="6">Belongs to the ferroportin (FP) (TC 2.A.100) family. SLC40A subfamily.</text>
</comment>
<organism evidence="8 9">
    <name type="scientific">Tegillarca granosa</name>
    <name type="common">Malaysian cockle</name>
    <name type="synonym">Anadara granosa</name>
    <dbReference type="NCBI Taxonomy" id="220873"/>
    <lineage>
        <taxon>Eukaryota</taxon>
        <taxon>Metazoa</taxon>
        <taxon>Spiralia</taxon>
        <taxon>Lophotrochozoa</taxon>
        <taxon>Mollusca</taxon>
        <taxon>Bivalvia</taxon>
        <taxon>Autobranchia</taxon>
        <taxon>Pteriomorphia</taxon>
        <taxon>Arcoida</taxon>
        <taxon>Arcoidea</taxon>
        <taxon>Arcidae</taxon>
        <taxon>Tegillarca</taxon>
    </lineage>
</organism>
<evidence type="ECO:0000256" key="6">
    <source>
        <dbReference type="RuleBase" id="RU365065"/>
    </source>
</evidence>
<evidence type="ECO:0000313" key="9">
    <source>
        <dbReference type="Proteomes" id="UP001217089"/>
    </source>
</evidence>
<keyword evidence="6" id="KW-0406">Ion transport</keyword>
<feature type="transmembrane region" description="Helical" evidence="6">
    <location>
        <begin position="122"/>
        <end position="144"/>
    </location>
</feature>
<name>A0ABQ9F9R6_TEGGR</name>
<feature type="chain" id="PRO_5045199841" description="Solute carrier family 40 member" evidence="7">
    <location>
        <begin position="18"/>
        <end position="153"/>
    </location>
</feature>
<comment type="function">
    <text evidence="6">May be involved in iron transport and iron homeostasis.</text>
</comment>
<feature type="signal peptide" evidence="7">
    <location>
        <begin position="1"/>
        <end position="17"/>
    </location>
</feature>
<reference evidence="8 9" key="1">
    <citation type="submission" date="2022-12" db="EMBL/GenBank/DDBJ databases">
        <title>Chromosome-level genome of Tegillarca granosa.</title>
        <authorList>
            <person name="Kim J."/>
        </authorList>
    </citation>
    <scope>NUCLEOTIDE SEQUENCE [LARGE SCALE GENOMIC DNA]</scope>
    <source>
        <strain evidence="8">Teg-2019</strain>
        <tissue evidence="8">Adductor muscle</tissue>
    </source>
</reference>
<dbReference type="PANTHER" id="PTHR11660">
    <property type="entry name" value="SOLUTE CARRIER FAMILY 40 MEMBER"/>
    <property type="match status" value="1"/>
</dbReference>
<keyword evidence="7" id="KW-0732">Signal</keyword>
<protein>
    <recommendedName>
        <fullName evidence="6">Solute carrier family 40 member</fullName>
    </recommendedName>
</protein>
<evidence type="ECO:0000256" key="4">
    <source>
        <dbReference type="ARBA" id="ARBA00022989"/>
    </source>
</evidence>
<comment type="caution">
    <text evidence="6">Lacks conserved residue(s) required for the propagation of feature annotation.</text>
</comment>
<proteinExistence type="inferred from homology"/>
<evidence type="ECO:0000313" key="8">
    <source>
        <dbReference type="EMBL" id="KAJ8314093.1"/>
    </source>
</evidence>